<evidence type="ECO:0000259" key="2">
    <source>
        <dbReference type="PROSITE" id="PS51371"/>
    </source>
</evidence>
<proteinExistence type="predicted"/>
<name>A0AAD9DK02_9STRA</name>
<evidence type="ECO:0000313" key="3">
    <source>
        <dbReference type="EMBL" id="KAK1749009.1"/>
    </source>
</evidence>
<dbReference type="PROSITE" id="PS51371">
    <property type="entry name" value="CBS"/>
    <property type="match status" value="1"/>
</dbReference>
<dbReference type="Gene3D" id="3.10.580.10">
    <property type="entry name" value="CBS-domain"/>
    <property type="match status" value="1"/>
</dbReference>
<comment type="caution">
    <text evidence="3">The sequence shown here is derived from an EMBL/GenBank/DDBJ whole genome shotgun (WGS) entry which is preliminary data.</text>
</comment>
<organism evidence="3 4">
    <name type="scientific">Skeletonema marinoi</name>
    <dbReference type="NCBI Taxonomy" id="267567"/>
    <lineage>
        <taxon>Eukaryota</taxon>
        <taxon>Sar</taxon>
        <taxon>Stramenopiles</taxon>
        <taxon>Ochrophyta</taxon>
        <taxon>Bacillariophyta</taxon>
        <taxon>Coscinodiscophyceae</taxon>
        <taxon>Thalassiosirophycidae</taxon>
        <taxon>Thalassiosirales</taxon>
        <taxon>Skeletonemataceae</taxon>
        <taxon>Skeletonema</taxon>
        <taxon>Skeletonema marinoi-dohrnii complex</taxon>
    </lineage>
</organism>
<feature type="domain" description="CBS" evidence="2">
    <location>
        <begin position="51"/>
        <end position="107"/>
    </location>
</feature>
<dbReference type="InterPro" id="IPR000644">
    <property type="entry name" value="CBS_dom"/>
</dbReference>
<dbReference type="InterPro" id="IPR046342">
    <property type="entry name" value="CBS_dom_sf"/>
</dbReference>
<keyword evidence="4" id="KW-1185">Reference proteome</keyword>
<evidence type="ECO:0000256" key="1">
    <source>
        <dbReference type="PROSITE-ProRule" id="PRU00703"/>
    </source>
</evidence>
<keyword evidence="1" id="KW-0129">CBS domain</keyword>
<reference evidence="3" key="1">
    <citation type="submission" date="2023-06" db="EMBL/GenBank/DDBJ databases">
        <title>Survivors Of The Sea: Transcriptome response of Skeletonema marinoi to long-term dormancy.</title>
        <authorList>
            <person name="Pinder M.I.M."/>
            <person name="Kourtchenko O."/>
            <person name="Robertson E.K."/>
            <person name="Larsson T."/>
            <person name="Maumus F."/>
            <person name="Osuna-Cruz C.M."/>
            <person name="Vancaester E."/>
            <person name="Stenow R."/>
            <person name="Vandepoele K."/>
            <person name="Ploug H."/>
            <person name="Bruchert V."/>
            <person name="Godhe A."/>
            <person name="Topel M."/>
        </authorList>
    </citation>
    <scope>NUCLEOTIDE SEQUENCE</scope>
    <source>
        <strain evidence="3">R05AC</strain>
    </source>
</reference>
<sequence>MVSKQVGAVVIVSTHKDDTEKSIPERIITKTDILQAYRRRVDIDESCEHIIRKNSLVTCNPDDDRDTVASILEREKMHHVIVVHEEHFVGIVSSWDIAAECAKDNRAWPYLRSEDGSLPQFPRFEEEVLPPAYNPQKAVSILNHEHDFFMDDLDLESFQ</sequence>
<evidence type="ECO:0000313" key="4">
    <source>
        <dbReference type="Proteomes" id="UP001224775"/>
    </source>
</evidence>
<protein>
    <submittedName>
        <fullName evidence="3">CBS domain-containing protein</fullName>
    </submittedName>
</protein>
<dbReference type="Pfam" id="PF00571">
    <property type="entry name" value="CBS"/>
    <property type="match status" value="1"/>
</dbReference>
<dbReference type="EMBL" id="JATAAI010000001">
    <property type="protein sequence ID" value="KAK1749009.1"/>
    <property type="molecule type" value="Genomic_DNA"/>
</dbReference>
<gene>
    <name evidence="3" type="ORF">QTG54_000948</name>
</gene>
<dbReference type="SUPFAM" id="SSF54631">
    <property type="entry name" value="CBS-domain pair"/>
    <property type="match status" value="1"/>
</dbReference>
<dbReference type="AlphaFoldDB" id="A0AAD9DK02"/>
<dbReference type="Proteomes" id="UP001224775">
    <property type="component" value="Unassembled WGS sequence"/>
</dbReference>
<accession>A0AAD9DK02</accession>
<dbReference type="SMART" id="SM00116">
    <property type="entry name" value="CBS"/>
    <property type="match status" value="1"/>
</dbReference>